<feature type="domain" description="Centrosomin N-terminal motif 1" evidence="5">
    <location>
        <begin position="21"/>
        <end position="93"/>
    </location>
</feature>
<dbReference type="Proteomes" id="UP000054144">
    <property type="component" value="Unassembled WGS sequence"/>
</dbReference>
<dbReference type="SUPFAM" id="SSF57997">
    <property type="entry name" value="Tropomyosin"/>
    <property type="match status" value="1"/>
</dbReference>
<accession>A0A0D7ACT1</accession>
<gene>
    <name evidence="6" type="ORF">FISHEDRAFT_43578</name>
</gene>
<keyword evidence="7" id="KW-1185">Reference proteome</keyword>
<dbReference type="EMBL" id="KN881851">
    <property type="protein sequence ID" value="KIY48219.1"/>
    <property type="molecule type" value="Genomic_DNA"/>
</dbReference>
<feature type="region of interest" description="Disordered" evidence="4">
    <location>
        <begin position="845"/>
        <end position="864"/>
    </location>
</feature>
<dbReference type="GO" id="GO:0005815">
    <property type="term" value="C:microtubule organizing center"/>
    <property type="evidence" value="ECO:0007669"/>
    <property type="project" value="InterPro"/>
</dbReference>
<evidence type="ECO:0000256" key="1">
    <source>
        <dbReference type="ARBA" id="ARBA00004496"/>
    </source>
</evidence>
<evidence type="ECO:0000313" key="7">
    <source>
        <dbReference type="Proteomes" id="UP000054144"/>
    </source>
</evidence>
<dbReference type="AlphaFoldDB" id="A0A0D7ACT1"/>
<dbReference type="GO" id="GO:0005737">
    <property type="term" value="C:cytoplasm"/>
    <property type="evidence" value="ECO:0007669"/>
    <property type="project" value="UniProtKB-SubCell"/>
</dbReference>
<dbReference type="InterPro" id="IPR012943">
    <property type="entry name" value="Cnn_1N"/>
</dbReference>
<sequence>MTAESADTVRNTKRRKGGALTLRDQEKHIDSLKKENFDVKLRVHFLEERLAKLAPDHIEAALKQNISLKIELYNRGLELKKMKKLTMEMQRELDRLQKGQGGARSRERELEDKLEEREREVRELRRKLREGRGDEDAIREIEQRNEDLEQELTNTQGLLQDNIEEIERMQELLENQGDSRKILELKQTNEDLLERWEQQREADSYARSESRAQVLEERDHREHIEDELNTMRDKLAAAMIELQQREDDVDAKEKEIEDIMVDHRKFVEQVEDEWRGEVEEARGQVEELRDVLAERETEARELRLNITELEGNTNDLHAKFEAALAHLEKEAADKDAEVESLNNAVDKLSEQVYVLEDDNDRIKEENERIREDEAAERERLEAVCAALKEVQELAHHVEELVAELERERTAHQGLEDEFNQAQRDHDSALRDERRALEAKETALQKALSDLARTQSLLTQRNEDLQAVQRSLQTLETESKKAGETHTTARFSLQLEVDRLKRDLERVEADLARARKELADKDAQEFDRGSSLEKLHDENRDLKMQLASQTQARLNVSGRLDEVQATLKMREDELAALRPRLSELELRLSKDQRAMLSAEAQYRDQLTERNTLLLTIYQYMDKILGVDKTPKKGGQAETKPFTNFGVFHDNLLTRLKSLSHIQSEFEKRCKTIEAGYTEKLADIRKQLDNRWKQIDKFETSVKSYAEAKTNWRRKLASREGELDAVKATNSEMAAQLAVLKRPGQSDGSEVRALTARATNAERRLNNAQNQLAATEEKIASMNQRSSAADNKWEMRVKEYESRLKAAEERIKRERQGGKERALELENAVKSLQRQLEIAQKRSQQLNDVVATQGKKSPSSNSAGSR</sequence>
<feature type="coiled-coil region" evidence="3">
    <location>
        <begin position="79"/>
        <end position="551"/>
    </location>
</feature>
<protein>
    <recommendedName>
        <fullName evidence="5">Centrosomin N-terminal motif 1 domain-containing protein</fullName>
    </recommendedName>
</protein>
<evidence type="ECO:0000256" key="2">
    <source>
        <dbReference type="ARBA" id="ARBA00022490"/>
    </source>
</evidence>
<organism evidence="6 7">
    <name type="scientific">Fistulina hepatica ATCC 64428</name>
    <dbReference type="NCBI Taxonomy" id="1128425"/>
    <lineage>
        <taxon>Eukaryota</taxon>
        <taxon>Fungi</taxon>
        <taxon>Dikarya</taxon>
        <taxon>Basidiomycota</taxon>
        <taxon>Agaricomycotina</taxon>
        <taxon>Agaricomycetes</taxon>
        <taxon>Agaricomycetidae</taxon>
        <taxon>Agaricales</taxon>
        <taxon>Fistulinaceae</taxon>
        <taxon>Fistulina</taxon>
    </lineage>
</organism>
<evidence type="ECO:0000259" key="5">
    <source>
        <dbReference type="Pfam" id="PF07989"/>
    </source>
</evidence>
<dbReference type="Pfam" id="PF07989">
    <property type="entry name" value="Cnn_1N"/>
    <property type="match status" value="1"/>
</dbReference>
<reference evidence="6 7" key="1">
    <citation type="journal article" date="2015" name="Fungal Genet. Biol.">
        <title>Evolution of novel wood decay mechanisms in Agaricales revealed by the genome sequences of Fistulina hepatica and Cylindrobasidium torrendii.</title>
        <authorList>
            <person name="Floudas D."/>
            <person name="Held B.W."/>
            <person name="Riley R."/>
            <person name="Nagy L.G."/>
            <person name="Koehler G."/>
            <person name="Ransdell A.S."/>
            <person name="Younus H."/>
            <person name="Chow J."/>
            <person name="Chiniquy J."/>
            <person name="Lipzen A."/>
            <person name="Tritt A."/>
            <person name="Sun H."/>
            <person name="Haridas S."/>
            <person name="LaButti K."/>
            <person name="Ohm R.A."/>
            <person name="Kues U."/>
            <person name="Blanchette R.A."/>
            <person name="Grigoriev I.V."/>
            <person name="Minto R.E."/>
            <person name="Hibbett D.S."/>
        </authorList>
    </citation>
    <scope>NUCLEOTIDE SEQUENCE [LARGE SCALE GENOMIC DNA]</scope>
    <source>
        <strain evidence="6 7">ATCC 64428</strain>
    </source>
</reference>
<evidence type="ECO:0000256" key="3">
    <source>
        <dbReference type="SAM" id="Coils"/>
    </source>
</evidence>
<evidence type="ECO:0000256" key="4">
    <source>
        <dbReference type="SAM" id="MobiDB-lite"/>
    </source>
</evidence>
<comment type="subcellular location">
    <subcellularLocation>
        <location evidence="1">Cytoplasm</location>
    </subcellularLocation>
</comment>
<evidence type="ECO:0000313" key="6">
    <source>
        <dbReference type="EMBL" id="KIY48219.1"/>
    </source>
</evidence>
<name>A0A0D7ACT1_9AGAR</name>
<keyword evidence="3" id="KW-0175">Coiled coil</keyword>
<dbReference type="OrthoDB" id="10255000at2759"/>
<dbReference type="Gene3D" id="1.10.287.1490">
    <property type="match status" value="2"/>
</dbReference>
<keyword evidence="2" id="KW-0963">Cytoplasm</keyword>
<feature type="compositionally biased region" description="Polar residues" evidence="4">
    <location>
        <begin position="852"/>
        <end position="864"/>
    </location>
</feature>
<proteinExistence type="predicted"/>